<reference evidence="6" key="1">
    <citation type="submission" date="2023-10" db="EMBL/GenBank/DDBJ databases">
        <title>Genome sequence of Blautia coccoides DSM 935.</title>
        <authorList>
            <person name="Boeer T."/>
            <person name="Bengelsdorf F.R."/>
            <person name="Daniel R."/>
            <person name="Poehlein A."/>
        </authorList>
    </citation>
    <scope>NUCLEOTIDE SEQUENCE [LARGE SCALE GENOMIC DNA]</scope>
    <source>
        <strain evidence="6">DSM 935</strain>
    </source>
</reference>
<dbReference type="SUPFAM" id="SSF53822">
    <property type="entry name" value="Periplasmic binding protein-like I"/>
    <property type="match status" value="1"/>
</dbReference>
<sequence length="332" mass="37880">MAATIRDVAKKAQVSPATVSRYFSGSNVVGDELAKKIEEAARELHYTPNTKKRSEQGVIIVLVPHLRLGYFSEVLREIIEQMPKYKYKLVILPTVVGDDGYKLFFKELYVRGVIYLDEDIDRDMLRYIQAKNIKVVMLGGASFDSRCEMVHINDMSAAYEGMKYLLDLNHKQILILSDYSHSLSSGFQRLMGCQQALAEYGIQLDRDEMTEFGYLTFDNGYRLTENAIKKGKKFTAVFAFSDETAMGAISALHDHGYRVPDDISVLGFDGISVSGRTIPKLSTLYQPIDKMVEWTLNTFCNMNEKEQNQNMEYTLPYQLLKRGTCKKREVDE</sequence>
<evidence type="ECO:0000256" key="2">
    <source>
        <dbReference type="ARBA" id="ARBA00023125"/>
    </source>
</evidence>
<dbReference type="PROSITE" id="PS50932">
    <property type="entry name" value="HTH_LACI_2"/>
    <property type="match status" value="1"/>
</dbReference>
<dbReference type="CDD" id="cd01392">
    <property type="entry name" value="HTH_LacI"/>
    <property type="match status" value="1"/>
</dbReference>
<keyword evidence="1" id="KW-0805">Transcription regulation</keyword>
<feature type="domain" description="HTH cro/C1-type" evidence="5">
    <location>
        <begin position="4"/>
        <end position="40"/>
    </location>
</feature>
<dbReference type="Proteomes" id="UP001325248">
    <property type="component" value="Chromosome"/>
</dbReference>
<dbReference type="PANTHER" id="PTHR30146:SF109">
    <property type="entry name" value="HTH-TYPE TRANSCRIPTIONAL REGULATOR GALS"/>
    <property type="match status" value="1"/>
</dbReference>
<evidence type="ECO:0000259" key="5">
    <source>
        <dbReference type="PROSITE" id="PS50943"/>
    </source>
</evidence>
<gene>
    <name evidence="6" type="primary">cytR_3</name>
    <name evidence="6" type="ORF">BLCOC_16070</name>
</gene>
<dbReference type="PANTHER" id="PTHR30146">
    <property type="entry name" value="LACI-RELATED TRANSCRIPTIONAL REPRESSOR"/>
    <property type="match status" value="1"/>
</dbReference>
<dbReference type="InterPro" id="IPR000843">
    <property type="entry name" value="HTH_LacI"/>
</dbReference>
<dbReference type="InterPro" id="IPR001387">
    <property type="entry name" value="Cro/C1-type_HTH"/>
</dbReference>
<keyword evidence="3" id="KW-0804">Transcription</keyword>
<feature type="domain" description="HTH lacI-type" evidence="4">
    <location>
        <begin position="3"/>
        <end position="57"/>
    </location>
</feature>
<dbReference type="Pfam" id="PF00356">
    <property type="entry name" value="LacI"/>
    <property type="match status" value="1"/>
</dbReference>
<dbReference type="InterPro" id="IPR010982">
    <property type="entry name" value="Lambda_DNA-bd_dom_sf"/>
</dbReference>
<evidence type="ECO:0000313" key="6">
    <source>
        <dbReference type="EMBL" id="WPX73264.1"/>
    </source>
</evidence>
<keyword evidence="2" id="KW-0238">DNA-binding</keyword>
<dbReference type="EMBL" id="CP136422">
    <property type="protein sequence ID" value="WPX73264.1"/>
    <property type="molecule type" value="Genomic_DNA"/>
</dbReference>
<evidence type="ECO:0000313" key="7">
    <source>
        <dbReference type="Proteomes" id="UP001325248"/>
    </source>
</evidence>
<proteinExistence type="predicted"/>
<protein>
    <submittedName>
        <fullName evidence="6">HTH-type transcriptional repressor CytR</fullName>
    </submittedName>
</protein>
<dbReference type="Pfam" id="PF13377">
    <property type="entry name" value="Peripla_BP_3"/>
    <property type="match status" value="1"/>
</dbReference>
<dbReference type="SUPFAM" id="SSF47413">
    <property type="entry name" value="lambda repressor-like DNA-binding domains"/>
    <property type="match status" value="1"/>
</dbReference>
<name>A0ABZ0UAK0_9FIRM</name>
<dbReference type="Gene3D" id="3.40.50.2300">
    <property type="match status" value="2"/>
</dbReference>
<accession>A0ABZ0UAK0</accession>
<evidence type="ECO:0000256" key="1">
    <source>
        <dbReference type="ARBA" id="ARBA00023015"/>
    </source>
</evidence>
<evidence type="ECO:0000259" key="4">
    <source>
        <dbReference type="PROSITE" id="PS50932"/>
    </source>
</evidence>
<evidence type="ECO:0000256" key="3">
    <source>
        <dbReference type="ARBA" id="ARBA00023163"/>
    </source>
</evidence>
<dbReference type="InterPro" id="IPR028082">
    <property type="entry name" value="Peripla_BP_I"/>
</dbReference>
<keyword evidence="7" id="KW-1185">Reference proteome</keyword>
<dbReference type="InterPro" id="IPR046335">
    <property type="entry name" value="LacI/GalR-like_sensor"/>
</dbReference>
<dbReference type="Gene3D" id="1.10.260.40">
    <property type="entry name" value="lambda repressor-like DNA-binding domains"/>
    <property type="match status" value="1"/>
</dbReference>
<dbReference type="PROSITE" id="PS50943">
    <property type="entry name" value="HTH_CROC1"/>
    <property type="match status" value="1"/>
</dbReference>
<organism evidence="6 7">
    <name type="scientific">Blautia producta</name>
    <dbReference type="NCBI Taxonomy" id="33035"/>
    <lineage>
        <taxon>Bacteria</taxon>
        <taxon>Bacillati</taxon>
        <taxon>Bacillota</taxon>
        <taxon>Clostridia</taxon>
        <taxon>Lachnospirales</taxon>
        <taxon>Lachnospiraceae</taxon>
        <taxon>Blautia</taxon>
    </lineage>
</organism>
<dbReference type="SMART" id="SM00354">
    <property type="entry name" value="HTH_LACI"/>
    <property type="match status" value="1"/>
</dbReference>